<dbReference type="PROSITE" id="PS01014">
    <property type="entry name" value="NUSG"/>
    <property type="match status" value="1"/>
</dbReference>
<dbReference type="AlphaFoldDB" id="A0A7L9RRS2"/>
<dbReference type="InterPro" id="IPR001062">
    <property type="entry name" value="Transcrpt_antiterm_NusG"/>
</dbReference>
<dbReference type="SUPFAM" id="SSF50104">
    <property type="entry name" value="Translation proteins SH3-like domain"/>
    <property type="match status" value="1"/>
</dbReference>
<keyword evidence="4 5" id="KW-0804">Transcription</keyword>
<dbReference type="PANTHER" id="PTHR30265:SF2">
    <property type="entry name" value="TRANSCRIPTION TERMINATION_ANTITERMINATION PROTEIN NUSG"/>
    <property type="match status" value="1"/>
</dbReference>
<keyword evidence="2 5" id="KW-0889">Transcription antitermination</keyword>
<dbReference type="GO" id="GO:0006353">
    <property type="term" value="P:DNA-templated transcription termination"/>
    <property type="evidence" value="ECO:0007669"/>
    <property type="project" value="UniProtKB-UniRule"/>
</dbReference>
<dbReference type="InterPro" id="IPR047050">
    <property type="entry name" value="NGN"/>
</dbReference>
<dbReference type="InterPro" id="IPR008991">
    <property type="entry name" value="Translation_prot_SH3-like_sf"/>
</dbReference>
<dbReference type="InterPro" id="IPR043425">
    <property type="entry name" value="NusG-like"/>
</dbReference>
<dbReference type="SUPFAM" id="SSF82679">
    <property type="entry name" value="N-utilization substance G protein NusG, N-terminal domain"/>
    <property type="match status" value="1"/>
</dbReference>
<dbReference type="HAMAP" id="MF_00948">
    <property type="entry name" value="NusG"/>
    <property type="match status" value="1"/>
</dbReference>
<dbReference type="Proteomes" id="UP000594001">
    <property type="component" value="Chromosome"/>
</dbReference>
<gene>
    <name evidence="5 10" type="primary">nusG</name>
    <name evidence="10" type="ORF">CPBP_00065</name>
</gene>
<evidence type="ECO:0000259" key="8">
    <source>
        <dbReference type="SMART" id="SM00738"/>
    </source>
</evidence>
<accession>A0A7L9RRS2</accession>
<feature type="domain" description="KOW" evidence="9">
    <location>
        <begin position="127"/>
        <end position="154"/>
    </location>
</feature>
<dbReference type="PRINTS" id="PR00338">
    <property type="entry name" value="NUSGTNSCPFCT"/>
</dbReference>
<dbReference type="InterPro" id="IPR006645">
    <property type="entry name" value="NGN-like_dom"/>
</dbReference>
<keyword evidence="11" id="KW-1185">Reference proteome</keyword>
<dbReference type="PANTHER" id="PTHR30265">
    <property type="entry name" value="RHO-INTERACTING TRANSCRIPTION TERMINATION FACTOR NUSG"/>
    <property type="match status" value="1"/>
</dbReference>
<dbReference type="NCBIfam" id="TIGR00922">
    <property type="entry name" value="nusG"/>
    <property type="match status" value="1"/>
</dbReference>
<dbReference type="GO" id="GO:0031564">
    <property type="term" value="P:transcription antitermination"/>
    <property type="evidence" value="ECO:0007669"/>
    <property type="project" value="UniProtKB-UniRule"/>
</dbReference>
<dbReference type="CDD" id="cd09891">
    <property type="entry name" value="NGN_Bact_1"/>
    <property type="match status" value="1"/>
</dbReference>
<evidence type="ECO:0000256" key="3">
    <source>
        <dbReference type="ARBA" id="ARBA00023015"/>
    </source>
</evidence>
<dbReference type="RefSeq" id="WP_350332067.1">
    <property type="nucleotide sequence ID" value="NZ_CP054719.1"/>
</dbReference>
<dbReference type="KEGG" id="pbal:CPBP_00065"/>
<comment type="function">
    <text evidence="5 7">Participates in transcription elongation, termination and antitermination.</text>
</comment>
<dbReference type="Pfam" id="PF02357">
    <property type="entry name" value="NusG"/>
    <property type="match status" value="1"/>
</dbReference>
<feature type="domain" description="NusG-like N-terminal" evidence="8">
    <location>
        <begin position="7"/>
        <end position="115"/>
    </location>
</feature>
<evidence type="ECO:0000313" key="10">
    <source>
        <dbReference type="EMBL" id="QOL19313.1"/>
    </source>
</evidence>
<dbReference type="InterPro" id="IPR015869">
    <property type="entry name" value="Transcrpt_antiterm_NusG_bac_CS"/>
</dbReference>
<evidence type="ECO:0000256" key="1">
    <source>
        <dbReference type="ARBA" id="ARBA00022472"/>
    </source>
</evidence>
<dbReference type="InterPro" id="IPR014722">
    <property type="entry name" value="Rib_uL2_dom2"/>
</dbReference>
<dbReference type="GO" id="GO:0006354">
    <property type="term" value="P:DNA-templated transcription elongation"/>
    <property type="evidence" value="ECO:0007669"/>
    <property type="project" value="UniProtKB-UniRule"/>
</dbReference>
<evidence type="ECO:0000256" key="7">
    <source>
        <dbReference type="RuleBase" id="RU000538"/>
    </source>
</evidence>
<evidence type="ECO:0000256" key="4">
    <source>
        <dbReference type="ARBA" id="ARBA00023163"/>
    </source>
</evidence>
<keyword evidence="3 5" id="KW-0805">Transcription regulation</keyword>
<dbReference type="GO" id="GO:0005829">
    <property type="term" value="C:cytosol"/>
    <property type="evidence" value="ECO:0007669"/>
    <property type="project" value="UniProtKB-ARBA"/>
</dbReference>
<organism evidence="10 11">
    <name type="scientific">Candidatus Bodocaedibacter vickermanii</name>
    <dbReference type="NCBI Taxonomy" id="2741701"/>
    <lineage>
        <taxon>Bacteria</taxon>
        <taxon>Pseudomonadati</taxon>
        <taxon>Pseudomonadota</taxon>
        <taxon>Alphaproteobacteria</taxon>
        <taxon>Holosporales</taxon>
        <taxon>Candidatus Paracaedibacteraceae</taxon>
        <taxon>Candidatus Bodocaedibacter</taxon>
    </lineage>
</organism>
<dbReference type="SMART" id="SM00738">
    <property type="entry name" value="NGN"/>
    <property type="match status" value="1"/>
</dbReference>
<proteinExistence type="inferred from homology"/>
<evidence type="ECO:0000256" key="2">
    <source>
        <dbReference type="ARBA" id="ARBA00022814"/>
    </source>
</evidence>
<dbReference type="Gene3D" id="3.30.70.940">
    <property type="entry name" value="NusG, N-terminal domain"/>
    <property type="match status" value="1"/>
</dbReference>
<dbReference type="SMART" id="SM00739">
    <property type="entry name" value="KOW"/>
    <property type="match status" value="1"/>
</dbReference>
<evidence type="ECO:0000313" key="11">
    <source>
        <dbReference type="Proteomes" id="UP000594001"/>
    </source>
</evidence>
<protein>
    <recommendedName>
        <fullName evidence="5 6">Transcription termination/antitermination protein NusG</fullName>
    </recommendedName>
</protein>
<dbReference type="GO" id="GO:0032784">
    <property type="term" value="P:regulation of DNA-templated transcription elongation"/>
    <property type="evidence" value="ECO:0007669"/>
    <property type="project" value="InterPro"/>
</dbReference>
<dbReference type="Pfam" id="PF00467">
    <property type="entry name" value="KOW"/>
    <property type="match status" value="1"/>
</dbReference>
<dbReference type="FunFam" id="2.30.30.30:FF:000002">
    <property type="entry name" value="Transcription termination/antitermination factor NusG"/>
    <property type="match status" value="1"/>
</dbReference>
<dbReference type="Gene3D" id="2.30.30.30">
    <property type="match status" value="1"/>
</dbReference>
<evidence type="ECO:0000259" key="9">
    <source>
        <dbReference type="SMART" id="SM00739"/>
    </source>
</evidence>
<dbReference type="EMBL" id="CP054719">
    <property type="protein sequence ID" value="QOL19313.1"/>
    <property type="molecule type" value="Genomic_DNA"/>
</dbReference>
<dbReference type="InterPro" id="IPR036735">
    <property type="entry name" value="NGN_dom_sf"/>
</dbReference>
<keyword evidence="1 5" id="KW-0806">Transcription termination</keyword>
<evidence type="ECO:0000256" key="6">
    <source>
        <dbReference type="NCBIfam" id="TIGR00922"/>
    </source>
</evidence>
<sequence length="182" mass="20470">MTTSEIKLRWYVIDVYSGSEKRVAQTIEEKVLKKALEAQIEKVLVPTETVTELRKGVKVNKEKSFFPGYVLVKMALTDDTWALIRSVPRVSRLLGGKTRPTPISEKEVERLMGQIEDGARRPRSSTVFEIGEEVRVNEGPFATFSGIVEDIDAEKERLKVSVSIFGRATPVELEFAQVDKLG</sequence>
<comment type="similarity">
    <text evidence="5 7">Belongs to the NusG family.</text>
</comment>
<dbReference type="InterPro" id="IPR005824">
    <property type="entry name" value="KOW"/>
</dbReference>
<reference evidence="10 11" key="1">
    <citation type="submission" date="2020-06" db="EMBL/GenBank/DDBJ databases">
        <title>The endosymbiont of the kinetoplastid Bodo saltans is a Paracaedibacter-like alpha-proteobacterium possessing a putative toxin-antitoxin system.</title>
        <authorList>
            <person name="Midha S."/>
            <person name="Rigden D.J."/>
            <person name="Siozios S."/>
            <person name="Hurst G.D.D."/>
            <person name="Jackson A.P."/>
        </authorList>
    </citation>
    <scope>NUCLEOTIDE SEQUENCE [LARGE SCALE GENOMIC DNA]</scope>
    <source>
        <strain evidence="10">Lake Konstanz</strain>
    </source>
</reference>
<evidence type="ECO:0000256" key="5">
    <source>
        <dbReference type="HAMAP-Rule" id="MF_00948"/>
    </source>
</evidence>
<name>A0A7L9RRS2_9PROT</name>
<dbReference type="CDD" id="cd06091">
    <property type="entry name" value="KOW_NusG"/>
    <property type="match status" value="1"/>
</dbReference>